<dbReference type="CDD" id="cd00590">
    <property type="entry name" value="RRM_SF"/>
    <property type="match status" value="2"/>
</dbReference>
<dbReference type="GO" id="GO:0003729">
    <property type="term" value="F:mRNA binding"/>
    <property type="evidence" value="ECO:0007669"/>
    <property type="project" value="TreeGrafter"/>
</dbReference>
<dbReference type="PANTHER" id="PTHR13952">
    <property type="entry name" value="U1 SMALL NUCLEAR RIBONUCLEOPROTEIN 70 KD"/>
    <property type="match status" value="1"/>
</dbReference>
<comment type="subcellular location">
    <subcellularLocation>
        <location evidence="1">Nucleus</location>
    </subcellularLocation>
</comment>
<dbReference type="Proteomes" id="UP000002313">
    <property type="component" value="Chromosome IV"/>
</dbReference>
<dbReference type="InterPro" id="IPR012677">
    <property type="entry name" value="Nucleotide-bd_a/b_plait_sf"/>
</dbReference>
<evidence type="ECO:0000256" key="2">
    <source>
        <dbReference type="ARBA" id="ARBA00023242"/>
    </source>
</evidence>
<dbReference type="GO" id="GO:0071011">
    <property type="term" value="C:precatalytic spliceosome"/>
    <property type="evidence" value="ECO:0007669"/>
    <property type="project" value="TreeGrafter"/>
</dbReference>
<dbReference type="GO" id="GO:0000398">
    <property type="term" value="P:mRNA splicing, via spliceosome"/>
    <property type="evidence" value="ECO:0007669"/>
    <property type="project" value="TreeGrafter"/>
</dbReference>
<dbReference type="KEGG" id="ein:Eint_041280"/>
<dbReference type="InterPro" id="IPR000504">
    <property type="entry name" value="RRM_dom"/>
</dbReference>
<feature type="domain" description="RRM" evidence="5">
    <location>
        <begin position="131"/>
        <end position="202"/>
    </location>
</feature>
<dbReference type="HOGENOM" id="CLU_924453_0_0_1"/>
<evidence type="ECO:0000256" key="4">
    <source>
        <dbReference type="SAM" id="MobiDB-lite"/>
    </source>
</evidence>
<dbReference type="Pfam" id="PF00076">
    <property type="entry name" value="RRM_1"/>
    <property type="match status" value="2"/>
</dbReference>
<keyword evidence="3" id="KW-0694">RNA-binding</keyword>
<name>E0S6T2_ENCIT</name>
<sequence length="294" mass="34295">MNGMKKEGRGKSKLECKEGNKKRLKGEDIPRSCKEKKESSKGKKEKDEISREKKKNIEAIKFDEATCSLVIKGSLTLKDIKEAFKNFKSIENGKGHFILKYPSKEHALVDMKANRKQGKEKKESSGRYLDNKYILTNLSYKENEESISKVFEKYGEIERIRIKKNKDNISTGKAIITFKKKAVIKEEIVMNNKPVYIERMKKPWENKTRFFLGKLNKAHSIVEIRKILADVECKPKEIRVIYGENKRNRGYGFIEYANEEDANAFTEKFEEIKDRLGAGCYYEYSNEKASSRRR</sequence>
<dbReference type="VEuPathDB" id="MicrosporidiaDB:Eint_041280"/>
<reference evidence="6 7" key="2">
    <citation type="journal article" date="2012" name="Proc. Natl. Acad. Sci. U.S.A.">
        <title>Gain and loss of multiple functionally related, horizontally transferred genes in the reduced genomes of two microsporidian parasites.</title>
        <authorList>
            <person name="Pombert J.-F."/>
            <person name="Selman M."/>
            <person name="Burki F."/>
            <person name="Bardell F.T."/>
            <person name="Farinelli L."/>
            <person name="Solter L.F."/>
            <person name="Whitman D.W."/>
            <person name="Weiss L.M."/>
            <person name="Corradi N."/>
            <person name="Keeling P.J."/>
        </authorList>
    </citation>
    <scope>NUCLEOTIDE SEQUENCE [LARGE SCALE GENOMIC DNA]</scope>
    <source>
        <strain evidence="6 7">ATCC 50506</strain>
    </source>
</reference>
<evidence type="ECO:0000313" key="7">
    <source>
        <dbReference type="Proteomes" id="UP000002313"/>
    </source>
</evidence>
<keyword evidence="7" id="KW-1185">Reference proteome</keyword>
<evidence type="ECO:0000259" key="5">
    <source>
        <dbReference type="PROSITE" id="PS50102"/>
    </source>
</evidence>
<evidence type="ECO:0000256" key="1">
    <source>
        <dbReference type="ARBA" id="ARBA00004123"/>
    </source>
</evidence>
<dbReference type="GO" id="GO:0017069">
    <property type="term" value="F:snRNA binding"/>
    <property type="evidence" value="ECO:0007669"/>
    <property type="project" value="TreeGrafter"/>
</dbReference>
<dbReference type="EMBL" id="CP001945">
    <property type="protein sequence ID" value="ADM11417.1"/>
    <property type="molecule type" value="Genomic_DNA"/>
</dbReference>
<evidence type="ECO:0000313" key="6">
    <source>
        <dbReference type="EMBL" id="ADM11417.1"/>
    </source>
</evidence>
<reference evidence="6 7" key="1">
    <citation type="journal article" date="2010" name="Nat. Commun.">
        <title>The complete sequence of the smallest known nuclear genome from the microsporidian Encephalitozoon intestinalis.</title>
        <authorList>
            <person name="Corradi N."/>
            <person name="Pombert J.-F."/>
            <person name="Farinelli L."/>
            <person name="Didier E.S."/>
            <person name="Keeling P.J."/>
        </authorList>
    </citation>
    <scope>NUCLEOTIDE SEQUENCE [LARGE SCALE GENOMIC DNA]</scope>
    <source>
        <strain evidence="6 7">ATCC 50506</strain>
    </source>
</reference>
<dbReference type="OrthoDB" id="2196320at2759"/>
<keyword evidence="2" id="KW-0539">Nucleus</keyword>
<protein>
    <submittedName>
        <fullName evidence="6">RNA-binding domain-containing protein</fullName>
    </submittedName>
</protein>
<dbReference type="SUPFAM" id="SSF54928">
    <property type="entry name" value="RNA-binding domain, RBD"/>
    <property type="match status" value="1"/>
</dbReference>
<dbReference type="GeneID" id="9699018"/>
<dbReference type="RefSeq" id="XP_003072777.1">
    <property type="nucleotide sequence ID" value="XM_003072731.1"/>
</dbReference>
<dbReference type="PROSITE" id="PS50102">
    <property type="entry name" value="RRM"/>
    <property type="match status" value="2"/>
</dbReference>
<dbReference type="Gene3D" id="3.30.70.330">
    <property type="match status" value="2"/>
</dbReference>
<feature type="region of interest" description="Disordered" evidence="4">
    <location>
        <begin position="1"/>
        <end position="51"/>
    </location>
</feature>
<evidence type="ECO:0000256" key="3">
    <source>
        <dbReference type="PROSITE-ProRule" id="PRU00176"/>
    </source>
</evidence>
<dbReference type="InterPro" id="IPR051183">
    <property type="entry name" value="U1_U11-U12_snRNP_70-35kDa"/>
</dbReference>
<gene>
    <name evidence="6" type="ORF">Eint_041280</name>
</gene>
<organism evidence="6 7">
    <name type="scientific">Encephalitozoon intestinalis (strain ATCC 50506)</name>
    <name type="common">Microsporidian parasite</name>
    <name type="synonym">Septata intestinalis</name>
    <dbReference type="NCBI Taxonomy" id="876142"/>
    <lineage>
        <taxon>Eukaryota</taxon>
        <taxon>Fungi</taxon>
        <taxon>Fungi incertae sedis</taxon>
        <taxon>Microsporidia</taxon>
        <taxon>Unikaryonidae</taxon>
        <taxon>Encephalitozoon</taxon>
    </lineage>
</organism>
<proteinExistence type="predicted"/>
<feature type="domain" description="RRM" evidence="5">
    <location>
        <begin position="208"/>
        <end position="294"/>
    </location>
</feature>
<dbReference type="InterPro" id="IPR035979">
    <property type="entry name" value="RBD_domain_sf"/>
</dbReference>
<dbReference type="AlphaFoldDB" id="E0S6T2"/>
<dbReference type="SMART" id="SM00360">
    <property type="entry name" value="RRM"/>
    <property type="match status" value="2"/>
</dbReference>
<accession>E0S6T2</accession>